<dbReference type="GO" id="GO:0003676">
    <property type="term" value="F:nucleic acid binding"/>
    <property type="evidence" value="ECO:0007669"/>
    <property type="project" value="InterPro"/>
</dbReference>
<dbReference type="InterPro" id="IPR050092">
    <property type="entry name" value="RNase_H"/>
</dbReference>
<dbReference type="InterPro" id="IPR036397">
    <property type="entry name" value="RNaseH_sf"/>
</dbReference>
<gene>
    <name evidence="9" type="ORF">GLRG_00036</name>
</gene>
<keyword evidence="5" id="KW-0479">Metal-binding</keyword>
<sequence length="266" mass="29874">MPLSEIDYIDLPNGRTITVCAHHHLVTCGMCCLDFSDDNADVLHGQDFFYQTIVTNPRPETTMVFPSKFSQQGMTPLSPEELFPGINIALQSILSKRFINRYNDSEFLIYTDGACSDNGAADARGGCAFVFKPNGLNGQSGSYRHTSNRAELRAVIAALRFRAWHDEGFRSVVIATDSSYVVDGATSWTRNWARNDCRLSTGDLVKNRDLWEALLLDVEELRDCGVSVRFWKIPRQQNTLADREAKRAASAMESTEKFRNIKGNFV</sequence>
<evidence type="ECO:0000256" key="1">
    <source>
        <dbReference type="ARBA" id="ARBA00000077"/>
    </source>
</evidence>
<accession>E3Q2R3</accession>
<dbReference type="CDD" id="cd13934">
    <property type="entry name" value="RNase_H_Dikarya_like"/>
    <property type="match status" value="1"/>
</dbReference>
<dbReference type="PROSITE" id="PS50879">
    <property type="entry name" value="RNASE_H_1"/>
    <property type="match status" value="1"/>
</dbReference>
<dbReference type="GO" id="GO:0046872">
    <property type="term" value="F:metal ion binding"/>
    <property type="evidence" value="ECO:0007669"/>
    <property type="project" value="UniProtKB-KW"/>
</dbReference>
<dbReference type="PANTHER" id="PTHR10642">
    <property type="entry name" value="RIBONUCLEASE H1"/>
    <property type="match status" value="1"/>
</dbReference>
<dbReference type="GeneID" id="24405401"/>
<dbReference type="InterPro" id="IPR012337">
    <property type="entry name" value="RNaseH-like_sf"/>
</dbReference>
<evidence type="ECO:0000256" key="5">
    <source>
        <dbReference type="ARBA" id="ARBA00022723"/>
    </source>
</evidence>
<dbReference type="Pfam" id="PF00075">
    <property type="entry name" value="RNase_H"/>
    <property type="match status" value="1"/>
</dbReference>
<proteinExistence type="inferred from homology"/>
<protein>
    <recommendedName>
        <fullName evidence="3">ribonuclease H</fullName>
        <ecNumber evidence="3">3.1.26.4</ecNumber>
    </recommendedName>
</protein>
<dbReference type="STRING" id="645133.E3Q2R3"/>
<dbReference type="HOGENOM" id="CLU_030894_4_1_1"/>
<dbReference type="EMBL" id="GG697331">
    <property type="protein sequence ID" value="EFQ24892.1"/>
    <property type="molecule type" value="Genomic_DNA"/>
</dbReference>
<evidence type="ECO:0000256" key="3">
    <source>
        <dbReference type="ARBA" id="ARBA00012180"/>
    </source>
</evidence>
<evidence type="ECO:0000259" key="8">
    <source>
        <dbReference type="PROSITE" id="PS50879"/>
    </source>
</evidence>
<evidence type="ECO:0000256" key="6">
    <source>
        <dbReference type="ARBA" id="ARBA00022759"/>
    </source>
</evidence>
<reference evidence="10" key="1">
    <citation type="journal article" date="2012" name="Nat. Genet.">
        <title>Lifestyle transitions in plant pathogenic Colletotrichum fungi deciphered by genome and transcriptome analyses.</title>
        <authorList>
            <person name="O'Connell R.J."/>
            <person name="Thon M.R."/>
            <person name="Hacquard S."/>
            <person name="Amyotte S.G."/>
            <person name="Kleemann J."/>
            <person name="Torres M.F."/>
            <person name="Damm U."/>
            <person name="Buiate E.A."/>
            <person name="Epstein L."/>
            <person name="Alkan N."/>
            <person name="Altmueller J."/>
            <person name="Alvarado-Balderrama L."/>
            <person name="Bauser C.A."/>
            <person name="Becker C."/>
            <person name="Birren B.W."/>
            <person name="Chen Z."/>
            <person name="Choi J."/>
            <person name="Crouch J.A."/>
            <person name="Duvick J.P."/>
            <person name="Farman M.A."/>
            <person name="Gan P."/>
            <person name="Heiman D."/>
            <person name="Henrissat B."/>
            <person name="Howard R.J."/>
            <person name="Kabbage M."/>
            <person name="Koch C."/>
            <person name="Kracher B."/>
            <person name="Kubo Y."/>
            <person name="Law A.D."/>
            <person name="Lebrun M.-H."/>
            <person name="Lee Y.-H."/>
            <person name="Miyara I."/>
            <person name="Moore N."/>
            <person name="Neumann U."/>
            <person name="Nordstroem K."/>
            <person name="Panaccione D.G."/>
            <person name="Panstruga R."/>
            <person name="Place M."/>
            <person name="Proctor R.H."/>
            <person name="Prusky D."/>
            <person name="Rech G."/>
            <person name="Reinhardt R."/>
            <person name="Rollins J.A."/>
            <person name="Rounsley S."/>
            <person name="Schardl C.L."/>
            <person name="Schwartz D.C."/>
            <person name="Shenoy N."/>
            <person name="Shirasu K."/>
            <person name="Sikhakolli U.R."/>
            <person name="Stueber K."/>
            <person name="Sukno S.A."/>
            <person name="Sweigard J.A."/>
            <person name="Takano Y."/>
            <person name="Takahara H."/>
            <person name="Trail F."/>
            <person name="van der Does H.C."/>
            <person name="Voll L.M."/>
            <person name="Will I."/>
            <person name="Young S."/>
            <person name="Zeng Q."/>
            <person name="Zhang J."/>
            <person name="Zhou S."/>
            <person name="Dickman M.B."/>
            <person name="Schulze-Lefert P."/>
            <person name="Ver Loren van Themaat E."/>
            <person name="Ma L.-J."/>
            <person name="Vaillancourt L.J."/>
        </authorList>
    </citation>
    <scope>NUCLEOTIDE SEQUENCE [LARGE SCALE GENOMIC DNA]</scope>
    <source>
        <strain evidence="10">M1.001 / M2 / FGSC 10212</strain>
    </source>
</reference>
<dbReference type="PANTHER" id="PTHR10642:SF26">
    <property type="entry name" value="RIBONUCLEASE H1"/>
    <property type="match status" value="1"/>
</dbReference>
<organism evidence="10">
    <name type="scientific">Colletotrichum graminicola (strain M1.001 / M2 / FGSC 10212)</name>
    <name type="common">Maize anthracnose fungus</name>
    <name type="synonym">Glomerella graminicola</name>
    <dbReference type="NCBI Taxonomy" id="645133"/>
    <lineage>
        <taxon>Eukaryota</taxon>
        <taxon>Fungi</taxon>
        <taxon>Dikarya</taxon>
        <taxon>Ascomycota</taxon>
        <taxon>Pezizomycotina</taxon>
        <taxon>Sordariomycetes</taxon>
        <taxon>Hypocreomycetidae</taxon>
        <taxon>Glomerellales</taxon>
        <taxon>Glomerellaceae</taxon>
        <taxon>Colletotrichum</taxon>
        <taxon>Colletotrichum graminicola species complex</taxon>
    </lineage>
</organism>
<dbReference type="RefSeq" id="XP_008088912.1">
    <property type="nucleotide sequence ID" value="XM_008090721.1"/>
</dbReference>
<dbReference type="VEuPathDB" id="FungiDB:GLRG_00036"/>
<name>E3Q2R3_COLGM</name>
<dbReference type="GO" id="GO:0043137">
    <property type="term" value="P:DNA replication, removal of RNA primer"/>
    <property type="evidence" value="ECO:0007669"/>
    <property type="project" value="TreeGrafter"/>
</dbReference>
<keyword evidence="6" id="KW-0255">Endonuclease</keyword>
<keyword evidence="7" id="KW-0378">Hydrolase</keyword>
<dbReference type="OrthoDB" id="407198at2759"/>
<keyword evidence="4" id="KW-0540">Nuclease</keyword>
<evidence type="ECO:0000313" key="9">
    <source>
        <dbReference type="EMBL" id="EFQ24892.1"/>
    </source>
</evidence>
<comment type="similarity">
    <text evidence="2">Belongs to the RNase H family.</text>
</comment>
<keyword evidence="10" id="KW-1185">Reference proteome</keyword>
<dbReference type="Proteomes" id="UP000008782">
    <property type="component" value="Unassembled WGS sequence"/>
</dbReference>
<feature type="domain" description="RNase H type-1" evidence="8">
    <location>
        <begin position="103"/>
        <end position="250"/>
    </location>
</feature>
<evidence type="ECO:0000256" key="7">
    <source>
        <dbReference type="ARBA" id="ARBA00022801"/>
    </source>
</evidence>
<comment type="catalytic activity">
    <reaction evidence="1">
        <text>Endonucleolytic cleavage to 5'-phosphomonoester.</text>
        <dbReference type="EC" id="3.1.26.4"/>
    </reaction>
</comment>
<evidence type="ECO:0000256" key="2">
    <source>
        <dbReference type="ARBA" id="ARBA00005300"/>
    </source>
</evidence>
<evidence type="ECO:0000313" key="10">
    <source>
        <dbReference type="Proteomes" id="UP000008782"/>
    </source>
</evidence>
<dbReference type="eggNOG" id="KOG3752">
    <property type="taxonomic scope" value="Eukaryota"/>
</dbReference>
<evidence type="ECO:0000256" key="4">
    <source>
        <dbReference type="ARBA" id="ARBA00022722"/>
    </source>
</evidence>
<dbReference type="GO" id="GO:0004523">
    <property type="term" value="F:RNA-DNA hybrid ribonuclease activity"/>
    <property type="evidence" value="ECO:0007669"/>
    <property type="project" value="UniProtKB-EC"/>
</dbReference>
<dbReference type="Gene3D" id="3.30.420.10">
    <property type="entry name" value="Ribonuclease H-like superfamily/Ribonuclease H"/>
    <property type="match status" value="1"/>
</dbReference>
<dbReference type="SUPFAM" id="SSF53098">
    <property type="entry name" value="Ribonuclease H-like"/>
    <property type="match status" value="1"/>
</dbReference>
<dbReference type="InterPro" id="IPR002156">
    <property type="entry name" value="RNaseH_domain"/>
</dbReference>
<dbReference type="AlphaFoldDB" id="E3Q2R3"/>
<dbReference type="EC" id="3.1.26.4" evidence="3"/>